<dbReference type="Proteomes" id="UP000215335">
    <property type="component" value="Unassembled WGS sequence"/>
</dbReference>
<keyword evidence="1" id="KW-0732">Signal</keyword>
<dbReference type="EMBL" id="NNAY01001309">
    <property type="protein sequence ID" value="OXU24404.1"/>
    <property type="molecule type" value="Genomic_DNA"/>
</dbReference>
<organism evidence="2 3">
    <name type="scientific">Trichomalopsis sarcophagae</name>
    <dbReference type="NCBI Taxonomy" id="543379"/>
    <lineage>
        <taxon>Eukaryota</taxon>
        <taxon>Metazoa</taxon>
        <taxon>Ecdysozoa</taxon>
        <taxon>Arthropoda</taxon>
        <taxon>Hexapoda</taxon>
        <taxon>Insecta</taxon>
        <taxon>Pterygota</taxon>
        <taxon>Neoptera</taxon>
        <taxon>Endopterygota</taxon>
        <taxon>Hymenoptera</taxon>
        <taxon>Apocrita</taxon>
        <taxon>Proctotrupomorpha</taxon>
        <taxon>Chalcidoidea</taxon>
        <taxon>Pteromalidae</taxon>
        <taxon>Pteromalinae</taxon>
        <taxon>Trichomalopsis</taxon>
    </lineage>
</organism>
<dbReference type="Pfam" id="PF15868">
    <property type="entry name" value="MBF2"/>
    <property type="match status" value="1"/>
</dbReference>
<gene>
    <name evidence="2" type="ORF">TSAR_004146</name>
</gene>
<evidence type="ECO:0000313" key="3">
    <source>
        <dbReference type="Proteomes" id="UP000215335"/>
    </source>
</evidence>
<dbReference type="AlphaFoldDB" id="A0A232F136"/>
<protein>
    <submittedName>
        <fullName evidence="2">Uncharacterized protein</fullName>
    </submittedName>
</protein>
<dbReference type="InterPro" id="IPR031734">
    <property type="entry name" value="MBF2"/>
</dbReference>
<proteinExistence type="predicted"/>
<evidence type="ECO:0000256" key="1">
    <source>
        <dbReference type="SAM" id="SignalP"/>
    </source>
</evidence>
<reference evidence="2 3" key="1">
    <citation type="journal article" date="2017" name="Curr. Biol.">
        <title>The Evolution of Venom by Co-option of Single-Copy Genes.</title>
        <authorList>
            <person name="Martinson E.O."/>
            <person name="Mrinalini"/>
            <person name="Kelkar Y.D."/>
            <person name="Chang C.H."/>
            <person name="Werren J.H."/>
        </authorList>
    </citation>
    <scope>NUCLEOTIDE SEQUENCE [LARGE SCALE GENOMIC DNA]</scope>
    <source>
        <strain evidence="2 3">Alberta</strain>
        <tissue evidence="2">Whole body</tissue>
    </source>
</reference>
<comment type="caution">
    <text evidence="2">The sequence shown here is derived from an EMBL/GenBank/DDBJ whole genome shotgun (WGS) entry which is preliminary data.</text>
</comment>
<feature type="chain" id="PRO_5012737252" evidence="1">
    <location>
        <begin position="25"/>
        <end position="134"/>
    </location>
</feature>
<name>A0A232F136_9HYME</name>
<evidence type="ECO:0000313" key="2">
    <source>
        <dbReference type="EMBL" id="OXU24404.1"/>
    </source>
</evidence>
<feature type="signal peptide" evidence="1">
    <location>
        <begin position="1"/>
        <end position="24"/>
    </location>
</feature>
<sequence length="134" mass="14844">MESARISVVILLLAVLHYPALSLGDRSKLVFKTGQRLPHDQIFLNTTELFQLPSNGATSALFNFVKTYSDNLERNYVITSVEITRKIPDNDDGGQAFAGIVAGGPGKTFVSIDYCVEPGLRYFFDIKLYGTNYS</sequence>
<accession>A0A232F136</accession>
<keyword evidence="3" id="KW-1185">Reference proteome</keyword>